<evidence type="ECO:0000313" key="1">
    <source>
        <dbReference type="EMBL" id="KAF9496601.1"/>
    </source>
</evidence>
<protein>
    <submittedName>
        <fullName evidence="1">Uncharacterized protein</fullName>
    </submittedName>
</protein>
<proteinExistence type="predicted"/>
<sequence>MFMHPVTPSGAIIWRLLRTSRKASYFRKSDSVSEGKILLWTYFCCITMCMSKALDAIMLTEGKHLQSRLDDNACRYLSSNPTTYDYYIPQ</sequence>
<dbReference type="EMBL" id="MU154550">
    <property type="protein sequence ID" value="KAF9496601.1"/>
    <property type="molecule type" value="Genomic_DNA"/>
</dbReference>
<name>A0A9P5ZZP4_PLEER</name>
<keyword evidence="2" id="KW-1185">Reference proteome</keyword>
<accession>A0A9P5ZZP4</accession>
<organism evidence="1 2">
    <name type="scientific">Pleurotus eryngii</name>
    <name type="common">Boletus of the steppes</name>
    <dbReference type="NCBI Taxonomy" id="5323"/>
    <lineage>
        <taxon>Eukaryota</taxon>
        <taxon>Fungi</taxon>
        <taxon>Dikarya</taxon>
        <taxon>Basidiomycota</taxon>
        <taxon>Agaricomycotina</taxon>
        <taxon>Agaricomycetes</taxon>
        <taxon>Agaricomycetidae</taxon>
        <taxon>Agaricales</taxon>
        <taxon>Pleurotineae</taxon>
        <taxon>Pleurotaceae</taxon>
        <taxon>Pleurotus</taxon>
    </lineage>
</organism>
<evidence type="ECO:0000313" key="2">
    <source>
        <dbReference type="Proteomes" id="UP000807025"/>
    </source>
</evidence>
<gene>
    <name evidence="1" type="ORF">BDN71DRAFT_1445799</name>
</gene>
<dbReference type="AlphaFoldDB" id="A0A9P5ZZP4"/>
<comment type="caution">
    <text evidence="1">The sequence shown here is derived from an EMBL/GenBank/DDBJ whole genome shotgun (WGS) entry which is preliminary data.</text>
</comment>
<dbReference type="Proteomes" id="UP000807025">
    <property type="component" value="Unassembled WGS sequence"/>
</dbReference>
<reference evidence="1" key="1">
    <citation type="submission" date="2020-11" db="EMBL/GenBank/DDBJ databases">
        <authorList>
            <consortium name="DOE Joint Genome Institute"/>
            <person name="Ahrendt S."/>
            <person name="Riley R."/>
            <person name="Andreopoulos W."/>
            <person name="Labutti K."/>
            <person name="Pangilinan J."/>
            <person name="Ruiz-Duenas F.J."/>
            <person name="Barrasa J.M."/>
            <person name="Sanchez-Garcia M."/>
            <person name="Camarero S."/>
            <person name="Miyauchi S."/>
            <person name="Serrano A."/>
            <person name="Linde D."/>
            <person name="Babiker R."/>
            <person name="Drula E."/>
            <person name="Ayuso-Fernandez I."/>
            <person name="Pacheco R."/>
            <person name="Padilla G."/>
            <person name="Ferreira P."/>
            <person name="Barriuso J."/>
            <person name="Kellner H."/>
            <person name="Castanera R."/>
            <person name="Alfaro M."/>
            <person name="Ramirez L."/>
            <person name="Pisabarro A.G."/>
            <person name="Kuo A."/>
            <person name="Tritt A."/>
            <person name="Lipzen A."/>
            <person name="He G."/>
            <person name="Yan M."/>
            <person name="Ng V."/>
            <person name="Cullen D."/>
            <person name="Martin F."/>
            <person name="Rosso M.-N."/>
            <person name="Henrissat B."/>
            <person name="Hibbett D."/>
            <person name="Martinez A.T."/>
            <person name="Grigoriev I.V."/>
        </authorList>
    </citation>
    <scope>NUCLEOTIDE SEQUENCE</scope>
    <source>
        <strain evidence="1">ATCC 90797</strain>
    </source>
</reference>